<sequence>MEANMVEEKLIDRGIGKWLILSYLPVSLFSLRMTHATSKGGKTLLIPTPYAFKMTLIDACFRGFDENNAEIKARQVFDLIKGCEIRFSPPAGCIVQNTFIKIRQEERDAPKGFYVPTIAYREFCFYTDAELKVAIGINGLSGDAVSLIRRVGSHINCIGKRGSFWQYIKDSICKGNLPEGYTLPQPEERLLTGKFQWVQYLDDFGEVLCKAKDGFDRISTYGSGTVKLGEHRILVKTVIPYSFVQSSKHFTQYKKIV</sequence>
<reference evidence="1" key="2">
    <citation type="submission" date="2006-01" db="EMBL/GenBank/DDBJ databases">
        <authorList>
            <person name="Genoscope"/>
        </authorList>
    </citation>
    <scope>NUCLEOTIDE SEQUENCE</scope>
</reference>
<name>Q1Q4B4_KUEST</name>
<proteinExistence type="predicted"/>
<protein>
    <submittedName>
        <fullName evidence="1">Uncharacterized protein</fullName>
    </submittedName>
</protein>
<reference evidence="1" key="1">
    <citation type="journal article" date="2006" name="Nature">
        <title>Deciphering the evolution and metabolism of an anammox bacterium from a community genome.</title>
        <authorList>
            <person name="Strous M."/>
            <person name="Pelletier E."/>
            <person name="Mangenot S."/>
            <person name="Rattei T."/>
            <person name="Lehner A."/>
            <person name="Taylor M.W."/>
            <person name="Horn M."/>
            <person name="Daims H."/>
            <person name="Bartol-Mavel D."/>
            <person name="Wincker P."/>
            <person name="Barbe V."/>
            <person name="Fonknechten N."/>
            <person name="Vallenet D."/>
            <person name="Segurens B."/>
            <person name="Schenowitz-Truong C."/>
            <person name="Medigue C."/>
            <person name="Collingro A."/>
            <person name="Snel B."/>
            <person name="Dutilh B.E."/>
            <person name="OpDenCamp H.J.M."/>
            <person name="vanDerDrift C."/>
            <person name="Cirpus I."/>
            <person name="vanDePas-Schoonen K.T."/>
            <person name="Harhangi H.R."/>
            <person name="vanNiftrik L."/>
            <person name="Schmid M."/>
            <person name="Keltjens J."/>
            <person name="vanDeVossenberg J."/>
            <person name="Kartal B."/>
            <person name="Meier H."/>
            <person name="Frishman D."/>
            <person name="Huynen M.A."/>
            <person name="Mewes H."/>
            <person name="Weissenbach J."/>
            <person name="Jetten M.S.M."/>
            <person name="Wagner M."/>
            <person name="LePaslier D."/>
        </authorList>
    </citation>
    <scope>NUCLEOTIDE SEQUENCE</scope>
</reference>
<dbReference type="EMBL" id="CT573071">
    <property type="protein sequence ID" value="CAJ74862.1"/>
    <property type="molecule type" value="Genomic_DNA"/>
</dbReference>
<gene>
    <name evidence="1" type="ORF">kuste4100</name>
</gene>
<organism evidence="1">
    <name type="scientific">Kuenenia stuttgartiensis</name>
    <dbReference type="NCBI Taxonomy" id="174633"/>
    <lineage>
        <taxon>Bacteria</taxon>
        <taxon>Pseudomonadati</taxon>
        <taxon>Planctomycetota</taxon>
        <taxon>Candidatus Brocadiia</taxon>
        <taxon>Candidatus Brocadiales</taxon>
        <taxon>Candidatus Brocadiaceae</taxon>
        <taxon>Candidatus Kuenenia</taxon>
    </lineage>
</organism>
<evidence type="ECO:0000313" key="1">
    <source>
        <dbReference type="EMBL" id="CAJ74862.1"/>
    </source>
</evidence>
<dbReference type="AlphaFoldDB" id="Q1Q4B4"/>
<accession>Q1Q4B4</accession>